<dbReference type="AlphaFoldDB" id="A0ABC9C6P8"/>
<reference evidence="2 3" key="2">
    <citation type="submission" date="2024-10" db="EMBL/GenBank/DDBJ databases">
        <authorList>
            <person name="Ryan C."/>
        </authorList>
    </citation>
    <scope>NUCLEOTIDE SEQUENCE [LARGE SCALE GENOMIC DNA]</scope>
</reference>
<protein>
    <submittedName>
        <fullName evidence="2">Uncharacterized protein</fullName>
    </submittedName>
</protein>
<sequence length="311" mass="34586">MAALRPCPSSSLHLSLITLSPRIVRSVGRQGSASLLNLRTSTARTAHLSRHRHAIAAQRVAGPSGKDPGYEKRLMDAQVKMLHEIFKEHEMQKDMPFQEDIEKIDEYVKAMTSWNTSIFHIEATTYSLFLCLIVTKGVKLASRVMDSLSLRLDNQDKISSCTTKQTLAMYVSIFVKLAKDTYDKKFNDESVFSLLGAFRGVAAVGHILLQDSLSNVNYVGYSDSLVLDADDTWRVFGQTMDNLEETFRVVSNSTKAYEVLMPTMVHAIIQTILFTSDVVARHQRLLDYVPGTSRASDDGEPGALGTISDSM</sequence>
<evidence type="ECO:0000313" key="3">
    <source>
        <dbReference type="Proteomes" id="UP001497457"/>
    </source>
</evidence>
<reference evidence="3" key="1">
    <citation type="submission" date="2024-06" db="EMBL/GenBank/DDBJ databases">
        <authorList>
            <person name="Ryan C."/>
        </authorList>
    </citation>
    <scope>NUCLEOTIDE SEQUENCE [LARGE SCALE GENOMIC DNA]</scope>
</reference>
<organism evidence="2 3">
    <name type="scientific">Urochloa decumbens</name>
    <dbReference type="NCBI Taxonomy" id="240449"/>
    <lineage>
        <taxon>Eukaryota</taxon>
        <taxon>Viridiplantae</taxon>
        <taxon>Streptophyta</taxon>
        <taxon>Embryophyta</taxon>
        <taxon>Tracheophyta</taxon>
        <taxon>Spermatophyta</taxon>
        <taxon>Magnoliopsida</taxon>
        <taxon>Liliopsida</taxon>
        <taxon>Poales</taxon>
        <taxon>Poaceae</taxon>
        <taxon>PACMAD clade</taxon>
        <taxon>Panicoideae</taxon>
        <taxon>Panicodae</taxon>
        <taxon>Paniceae</taxon>
        <taxon>Melinidinae</taxon>
        <taxon>Urochloa</taxon>
    </lineage>
</organism>
<feature type="region of interest" description="Disordered" evidence="1">
    <location>
        <begin position="291"/>
        <end position="311"/>
    </location>
</feature>
<keyword evidence="3" id="KW-1185">Reference proteome</keyword>
<evidence type="ECO:0000313" key="2">
    <source>
        <dbReference type="EMBL" id="CAL5014595.1"/>
    </source>
</evidence>
<evidence type="ECO:0000256" key="1">
    <source>
        <dbReference type="SAM" id="MobiDB-lite"/>
    </source>
</evidence>
<gene>
    <name evidence="2" type="ORF">URODEC1_LOCUS72062</name>
</gene>
<dbReference type="Proteomes" id="UP001497457">
    <property type="component" value="Chromosome 29rd"/>
</dbReference>
<name>A0ABC9C6P8_9POAL</name>
<accession>A0ABC9C6P8</accession>
<proteinExistence type="predicted"/>
<dbReference type="EMBL" id="OZ075139">
    <property type="protein sequence ID" value="CAL5014595.1"/>
    <property type="molecule type" value="Genomic_DNA"/>
</dbReference>